<evidence type="ECO:0000256" key="1">
    <source>
        <dbReference type="SAM" id="MobiDB-lite"/>
    </source>
</evidence>
<evidence type="ECO:0000259" key="2">
    <source>
        <dbReference type="PROSITE" id="PS50108"/>
    </source>
</evidence>
<dbReference type="InterPro" id="IPR000095">
    <property type="entry name" value="CRIB_dom"/>
</dbReference>
<dbReference type="PANTHER" id="PTHR46325:SF34">
    <property type="entry name" value="CRIB DOMAIN-CONTAINING PROTEIN-RELATED"/>
    <property type="match status" value="1"/>
</dbReference>
<dbReference type="EMBL" id="SZYD01000001">
    <property type="protein sequence ID" value="KAD7477909.1"/>
    <property type="molecule type" value="Genomic_DNA"/>
</dbReference>
<reference evidence="3 4" key="1">
    <citation type="submission" date="2019-05" db="EMBL/GenBank/DDBJ databases">
        <title>Mikania micrantha, genome provides insights into the molecular mechanism of rapid growth.</title>
        <authorList>
            <person name="Liu B."/>
        </authorList>
    </citation>
    <scope>NUCLEOTIDE SEQUENCE [LARGE SCALE GENOMIC DNA]</scope>
    <source>
        <strain evidence="3">NLD-2019</strain>
        <tissue evidence="3">Leaf</tissue>
    </source>
</reference>
<organism evidence="3 4">
    <name type="scientific">Mikania micrantha</name>
    <name type="common">bitter vine</name>
    <dbReference type="NCBI Taxonomy" id="192012"/>
    <lineage>
        <taxon>Eukaryota</taxon>
        <taxon>Viridiplantae</taxon>
        <taxon>Streptophyta</taxon>
        <taxon>Embryophyta</taxon>
        <taxon>Tracheophyta</taxon>
        <taxon>Spermatophyta</taxon>
        <taxon>Magnoliopsida</taxon>
        <taxon>eudicotyledons</taxon>
        <taxon>Gunneridae</taxon>
        <taxon>Pentapetalae</taxon>
        <taxon>asterids</taxon>
        <taxon>campanulids</taxon>
        <taxon>Asterales</taxon>
        <taxon>Asteraceae</taxon>
        <taxon>Asteroideae</taxon>
        <taxon>Heliantheae alliance</taxon>
        <taxon>Eupatorieae</taxon>
        <taxon>Mikania</taxon>
    </lineage>
</organism>
<gene>
    <name evidence="3" type="ORF">E3N88_01045</name>
</gene>
<feature type="compositionally biased region" description="Basic residues" evidence="1">
    <location>
        <begin position="81"/>
        <end position="92"/>
    </location>
</feature>
<evidence type="ECO:0000313" key="3">
    <source>
        <dbReference type="EMBL" id="KAD7477909.1"/>
    </source>
</evidence>
<name>A0A5N6PZX1_9ASTR</name>
<accession>A0A5N6PZX1</accession>
<dbReference type="AlphaFoldDB" id="A0A5N6PZX1"/>
<dbReference type="CDD" id="cd00132">
    <property type="entry name" value="CRIB"/>
    <property type="match status" value="1"/>
</dbReference>
<proteinExistence type="predicted"/>
<dbReference type="Pfam" id="PF00786">
    <property type="entry name" value="PBD"/>
    <property type="match status" value="1"/>
</dbReference>
<feature type="domain" description="CRIB" evidence="2">
    <location>
        <begin position="25"/>
        <end position="38"/>
    </location>
</feature>
<evidence type="ECO:0000313" key="4">
    <source>
        <dbReference type="Proteomes" id="UP000326396"/>
    </source>
</evidence>
<comment type="caution">
    <text evidence="3">The sequence shown here is derived from an EMBL/GenBank/DDBJ whole genome shotgun (WGS) entry which is preliminary data.</text>
</comment>
<feature type="compositionally biased region" description="Polar residues" evidence="1">
    <location>
        <begin position="42"/>
        <end position="63"/>
    </location>
</feature>
<dbReference type="PANTHER" id="PTHR46325">
    <property type="entry name" value="CRIB DOMAIN-CONTAINING PROTEIN RIC8"/>
    <property type="match status" value="1"/>
</dbReference>
<dbReference type="PROSITE" id="PS50108">
    <property type="entry name" value="CRIB"/>
    <property type="match status" value="1"/>
</dbReference>
<keyword evidence="4" id="KW-1185">Reference proteome</keyword>
<sequence>MMKGFFRGLRCLFDTDNEKEPEIQIGAPTNVKHVAHIGCDGPSTQAPSWMNRYQTGSEGQSGETHNKDLGSGGAATDSPSRTHKTKQTKRSAHGNEPSNHKPRKNKSNSSESSVHESSRTRRLKNSLLGSEPPAQETNVKKTRKKHGEGTTRSSRTKNKDPSTTDAAWSDSNCSDGVCHKP</sequence>
<feature type="region of interest" description="Disordered" evidence="1">
    <location>
        <begin position="36"/>
        <end position="181"/>
    </location>
</feature>
<dbReference type="OrthoDB" id="4206278at2759"/>
<protein>
    <recommendedName>
        <fullName evidence="2">CRIB domain-containing protein</fullName>
    </recommendedName>
</protein>
<feature type="compositionally biased region" description="Polar residues" evidence="1">
    <location>
        <begin position="163"/>
        <end position="174"/>
    </location>
</feature>
<dbReference type="Proteomes" id="UP000326396">
    <property type="component" value="Linkage Group LG1"/>
</dbReference>